<comment type="caution">
    <text evidence="2">The sequence shown here is derived from an EMBL/GenBank/DDBJ whole genome shotgun (WGS) entry which is preliminary data.</text>
</comment>
<accession>A0AAJ1T2E0</accession>
<keyword evidence="3" id="KW-1185">Reference proteome</keyword>
<dbReference type="PIRSF" id="PIRSF012509">
    <property type="entry name" value="CamS"/>
    <property type="match status" value="1"/>
</dbReference>
<sequence length="388" mass="44956">MKKWLSVAIAVMVLLSGCAPSFKKQEEIISGDEKKQKAIIPHYQISKNYYKNILPFRPGKARGMVVSNINTRYDIVEFETGLMRIAQENFSPEKYLFQEGQYLDEKTISSWLKRKYTDSQLKEKKLKPSENLGLNPIDDEKGSIEDRNKNNPIYLAHIMEHNYLMKSDDQKILLKGAVIGLALNSIHYYQKEKYGATFDVELSQKKVEEEGKKIAQEVANRLRERKEFKSIPITIALFQQEGSNSVVPGHFFAYTHLDSGQVNINGWEKMDERYYLFPSPEAEKDHRDDITYFFNFKQDVEKYFQNYNGVIGRAFYKGDQLSDLKIEIPIQFYGKAESIGFTQFVTGLILEHFPAYIPIEVSITSVNGPEALIVKKQNEKEPFVHIYH</sequence>
<dbReference type="RefSeq" id="WP_307257548.1">
    <property type="nucleotide sequence ID" value="NZ_JAUSUC010000022.1"/>
</dbReference>
<gene>
    <name evidence="2" type="ORF">J2S13_001960</name>
</gene>
<dbReference type="Proteomes" id="UP001237207">
    <property type="component" value="Unassembled WGS sequence"/>
</dbReference>
<evidence type="ECO:0000313" key="2">
    <source>
        <dbReference type="EMBL" id="MDQ0215542.1"/>
    </source>
</evidence>
<feature type="signal peptide" evidence="1">
    <location>
        <begin position="1"/>
        <end position="23"/>
    </location>
</feature>
<dbReference type="CDD" id="cd13441">
    <property type="entry name" value="CamS_repeat_1"/>
    <property type="match status" value="1"/>
</dbReference>
<name>A0AAJ1T2E0_9BACI</name>
<dbReference type="Gene3D" id="3.10.570.10">
    <property type="entry name" value="sex pheromone staph- cam373 precursor domain"/>
    <property type="match status" value="1"/>
</dbReference>
<dbReference type="EMBL" id="JAUSUC010000022">
    <property type="protein sequence ID" value="MDQ0215542.1"/>
    <property type="molecule type" value="Genomic_DNA"/>
</dbReference>
<dbReference type="PROSITE" id="PS51257">
    <property type="entry name" value="PROKAR_LIPOPROTEIN"/>
    <property type="match status" value="1"/>
</dbReference>
<proteinExistence type="predicted"/>
<keyword evidence="1" id="KW-0732">Signal</keyword>
<dbReference type="CDD" id="cd13440">
    <property type="entry name" value="CamS_repeat_2"/>
    <property type="match status" value="1"/>
</dbReference>
<dbReference type="AlphaFoldDB" id="A0AAJ1T2E0"/>
<feature type="chain" id="PRO_5042606833" evidence="1">
    <location>
        <begin position="24"/>
        <end position="388"/>
    </location>
</feature>
<dbReference type="InterPro" id="IPR011426">
    <property type="entry name" value="CamS"/>
</dbReference>
<protein>
    <submittedName>
        <fullName evidence="2">Protein involved in sex pheromone biosynthesis</fullName>
    </submittedName>
</protein>
<dbReference type="Pfam" id="PF07537">
    <property type="entry name" value="CamS"/>
    <property type="match status" value="1"/>
</dbReference>
<evidence type="ECO:0000313" key="3">
    <source>
        <dbReference type="Proteomes" id="UP001237207"/>
    </source>
</evidence>
<reference evidence="2" key="1">
    <citation type="submission" date="2023-07" db="EMBL/GenBank/DDBJ databases">
        <title>Genomic Encyclopedia of Type Strains, Phase IV (KMG-IV): sequencing the most valuable type-strain genomes for metagenomic binning, comparative biology and taxonomic classification.</title>
        <authorList>
            <person name="Goeker M."/>
        </authorList>
    </citation>
    <scope>NUCLEOTIDE SEQUENCE</scope>
    <source>
        <strain evidence="2">DSM 23947</strain>
    </source>
</reference>
<evidence type="ECO:0000256" key="1">
    <source>
        <dbReference type="SAM" id="SignalP"/>
    </source>
</evidence>
<organism evidence="2 3">
    <name type="scientific">Oikeobacillus pervagus</name>
    <dbReference type="NCBI Taxonomy" id="1325931"/>
    <lineage>
        <taxon>Bacteria</taxon>
        <taxon>Bacillati</taxon>
        <taxon>Bacillota</taxon>
        <taxon>Bacilli</taxon>
        <taxon>Bacillales</taxon>
        <taxon>Bacillaceae</taxon>
        <taxon>Oikeobacillus</taxon>
    </lineage>
</organism>